<sequence>MIPDITIGGVLLPGLLVLAIISLAGTVAVLRLLTSTGLVQRFGFRPLLEIATFTLLYGLLVQFLPSIGILS</sequence>
<keyword evidence="2 5" id="KW-0812">Transmembrane</keyword>
<evidence type="ECO:0000256" key="3">
    <source>
        <dbReference type="ARBA" id="ARBA00022989"/>
    </source>
</evidence>
<keyword evidence="7" id="KW-1185">Reference proteome</keyword>
<dbReference type="EMBL" id="JACHKA010000001">
    <property type="protein sequence ID" value="MBB5986682.1"/>
    <property type="molecule type" value="Genomic_DNA"/>
</dbReference>
<evidence type="ECO:0000256" key="5">
    <source>
        <dbReference type="SAM" id="Phobius"/>
    </source>
</evidence>
<keyword evidence="4 5" id="KW-0472">Membrane</keyword>
<evidence type="ECO:0000256" key="2">
    <source>
        <dbReference type="ARBA" id="ARBA00022692"/>
    </source>
</evidence>
<dbReference type="RefSeq" id="WP_184154457.1">
    <property type="nucleotide sequence ID" value="NZ_JACHKA010000001.1"/>
</dbReference>
<gene>
    <name evidence="6" type="ORF">HNP60_002656</name>
</gene>
<comment type="caution">
    <text evidence="6">The sequence shown here is derived from an EMBL/GenBank/DDBJ whole genome shotgun (WGS) entry which is preliminary data.</text>
</comment>
<accession>A0ABR6NHB3</accession>
<dbReference type="Proteomes" id="UP001138540">
    <property type="component" value="Unassembled WGS sequence"/>
</dbReference>
<feature type="transmembrane region" description="Helical" evidence="5">
    <location>
        <begin position="46"/>
        <end position="70"/>
    </location>
</feature>
<keyword evidence="3 5" id="KW-1133">Transmembrane helix</keyword>
<evidence type="ECO:0000256" key="1">
    <source>
        <dbReference type="ARBA" id="ARBA00022475"/>
    </source>
</evidence>
<keyword evidence="1" id="KW-1003">Cell membrane</keyword>
<organism evidence="6 7">
    <name type="scientific">Sphingobium lignivorans</name>
    <dbReference type="NCBI Taxonomy" id="2735886"/>
    <lineage>
        <taxon>Bacteria</taxon>
        <taxon>Pseudomonadati</taxon>
        <taxon>Pseudomonadota</taxon>
        <taxon>Alphaproteobacteria</taxon>
        <taxon>Sphingomonadales</taxon>
        <taxon>Sphingomonadaceae</taxon>
        <taxon>Sphingobium</taxon>
    </lineage>
</organism>
<reference evidence="6 7" key="1">
    <citation type="submission" date="2020-08" db="EMBL/GenBank/DDBJ databases">
        <title>Exploring microbial biodiversity for novel pathways involved in the catabolism of aromatic compounds derived from lignin.</title>
        <authorList>
            <person name="Elkins J."/>
        </authorList>
    </citation>
    <scope>NUCLEOTIDE SEQUENCE [LARGE SCALE GENOMIC DNA]</scope>
    <source>
        <strain evidence="6 7">B1D3A</strain>
    </source>
</reference>
<dbReference type="Pfam" id="PF07869">
    <property type="entry name" value="DUF1656"/>
    <property type="match status" value="1"/>
</dbReference>
<evidence type="ECO:0000313" key="6">
    <source>
        <dbReference type="EMBL" id="MBB5986682.1"/>
    </source>
</evidence>
<name>A0ABR6NHB3_9SPHN</name>
<proteinExistence type="predicted"/>
<evidence type="ECO:0000313" key="7">
    <source>
        <dbReference type="Proteomes" id="UP001138540"/>
    </source>
</evidence>
<dbReference type="InterPro" id="IPR012451">
    <property type="entry name" value="DUF1656"/>
</dbReference>
<feature type="transmembrane region" description="Helical" evidence="5">
    <location>
        <begin position="12"/>
        <end position="34"/>
    </location>
</feature>
<protein>
    <submittedName>
        <fullName evidence="6">RDD family membrane protein YckC</fullName>
    </submittedName>
</protein>
<evidence type="ECO:0000256" key="4">
    <source>
        <dbReference type="ARBA" id="ARBA00023136"/>
    </source>
</evidence>